<dbReference type="OrthoDB" id="6056955at2"/>
<evidence type="ECO:0000313" key="4">
    <source>
        <dbReference type="Proteomes" id="UP000251842"/>
    </source>
</evidence>
<dbReference type="GO" id="GO:0015074">
    <property type="term" value="P:DNA integration"/>
    <property type="evidence" value="ECO:0007669"/>
    <property type="project" value="InterPro"/>
</dbReference>
<keyword evidence="1" id="KW-0233">DNA recombination</keyword>
<dbReference type="InterPro" id="IPR013762">
    <property type="entry name" value="Integrase-like_cat_sf"/>
</dbReference>
<organism evidence="3 4">
    <name type="scientific">Solilutibacter oculi</name>
    <dbReference type="NCBI Taxonomy" id="2698682"/>
    <lineage>
        <taxon>Bacteria</taxon>
        <taxon>Pseudomonadati</taxon>
        <taxon>Pseudomonadota</taxon>
        <taxon>Gammaproteobacteria</taxon>
        <taxon>Lysobacterales</taxon>
        <taxon>Lysobacteraceae</taxon>
        <taxon>Solilutibacter</taxon>
    </lineage>
</organism>
<dbReference type="SUPFAM" id="SSF56349">
    <property type="entry name" value="DNA breaking-rejoining enzymes"/>
    <property type="match status" value="1"/>
</dbReference>
<accession>A0A344J874</accession>
<dbReference type="EMBL" id="CP029556">
    <property type="protein sequence ID" value="AXA85234.1"/>
    <property type="molecule type" value="Genomic_DNA"/>
</dbReference>
<dbReference type="Proteomes" id="UP000251842">
    <property type="component" value="Chromosome"/>
</dbReference>
<feature type="region of interest" description="Disordered" evidence="2">
    <location>
        <begin position="238"/>
        <end position="257"/>
    </location>
</feature>
<sequence>MDGSIPNKDIFFALDRATIPEAWRPDLSRTLLEIGAAIRPLDRPILAPLIAKLALHAQELKAHASMNAPVESPNQIHRHHPGSATLFRYLHGRSAGLEQLTSIGLCALLEASEPDRGPPMRLLSTIRGALDTPNSPLSGALGAVSSIPELVRLVETDEAIRKALPPHFIQQWDSWLRPTLARWMLADPDRVRRALEPQALATQLEDPTLLVSIETGDLEGGTALSCLGVPATVPEAAVTTTSRAGRAASDRLERESAGDLMAPPELRLPRPVDERLCHEAIRRAEKGPGEDLAGREPFAALTLLLAGAVREIDLRDIIWGGEDAARPYAIDPHEPVLYRRLKRPANAVIPPKGIGEWLQPCTEVMAWPLPHSLHATLLALADGEAVSGQPVLPLLAASPAPPYRMRDVIAQVLPEANVGALAPRLALASEIAAVLGTEMAQLAMADTFGMSSIPAYYSAMPETELATYIAGIQSRRFGELITVIPGRDAYMGSRLVLTDSAAKVWPKNLREAMKQASHQPCAWLAEWIAHRDHLVAALCAITGHRPEDALGRIFLWDVIPEYGLIILQDKQVDALRATRIAATGRLWLSDFRRYLDRLIEIAAQHGGEPAGELATAILRGEQALFSVPAPDGTVAPMTATRLREGMPPELQSVDNFFRHRLNQHLLAIRVDPELRHGQLGWVVSAAHLHADLSPRAPVDLGRELESAIDELLVKDGWYLPSARKTRWTWDGIPMPQPKDWDAVFSSHKRQHEEALKRLRLQLRDRWKECESSVLARLAEAFQEFSPLLRVDVENKRLDKIDGIEGPVELGPDHHALICDRVRLGDLDPSSGLEAATARILLYRLVRRARERGVVQGPIPGRPYLSVTADPSPFVPGLGLAVRHAHALRQGLEARASMGYVRDQGQLTVWSVLAFSMYRRLSWAQAATHAARTAMRAEARGHVIRVNARVDGADFHMVFSGVPATLISKRKRHAPTSPAPSLEALEDWAISHLSHDIAWGGRSVAATRIEGALMAAACIELSGIERLLLQAGTQTAAETPVRNIARDDNWPVHTANNTQKEKDASGTEPPLEDQAAAKLSRPNQRQNYDRFIGLLNKRKLGRLKATKASKPEQASDGTHGWRRRLRVELEKLHGEVSQDLNLVLLIRYVLDHLRYGSEDGNRLSQHSLRREVSQIGWTLLDLLGDRELVSLSAEELHRLYREVLLSKTSKGRPYAFEELLRLHRYLMRVHARPVVDMTELAVIAGSRALGIHPALLTLAERQSVLEELQADHAREAQRIDAGPDFLRIAQLRVILFLILEASGIRPGSAYGLTLGDVLLFGDAGDYVHIRLGDYAESKTATSRGFVSLTSELWTKHRHQIQQWIDEQRILDPSGWRDLPLFAMKAGGKTRIHDHHLTSRINALLKWATGDRDASCYWLRKTRISERYQAIASLDAATARDIYGAMMASGHAVIQIPVERYVNDPCSLLIVNLRTGSEAPRSALLAMSGLESGPLDVAWTRAGRDGPTRMRTVLDRMDAEISAVPAEVRTPPPALRRFKPFLPC</sequence>
<dbReference type="RefSeq" id="WP_112927445.1">
    <property type="nucleotide sequence ID" value="NZ_CP029556.1"/>
</dbReference>
<proteinExistence type="predicted"/>
<evidence type="ECO:0000256" key="2">
    <source>
        <dbReference type="SAM" id="MobiDB-lite"/>
    </source>
</evidence>
<feature type="compositionally biased region" description="Basic and acidic residues" evidence="2">
    <location>
        <begin position="248"/>
        <end position="257"/>
    </location>
</feature>
<dbReference type="Gene3D" id="1.10.443.10">
    <property type="entry name" value="Intergrase catalytic core"/>
    <property type="match status" value="1"/>
</dbReference>
<feature type="region of interest" description="Disordered" evidence="2">
    <location>
        <begin position="1039"/>
        <end position="1081"/>
    </location>
</feature>
<dbReference type="GO" id="GO:0006310">
    <property type="term" value="P:DNA recombination"/>
    <property type="evidence" value="ECO:0007669"/>
    <property type="project" value="UniProtKB-KW"/>
</dbReference>
<evidence type="ECO:0000313" key="3">
    <source>
        <dbReference type="EMBL" id="AXA85234.1"/>
    </source>
</evidence>
<evidence type="ECO:0000256" key="1">
    <source>
        <dbReference type="ARBA" id="ARBA00023172"/>
    </source>
</evidence>
<name>A0A344J874_9GAMM</name>
<dbReference type="InterPro" id="IPR011010">
    <property type="entry name" value="DNA_brk_join_enz"/>
</dbReference>
<dbReference type="GO" id="GO:0003677">
    <property type="term" value="F:DNA binding"/>
    <property type="evidence" value="ECO:0007669"/>
    <property type="project" value="InterPro"/>
</dbReference>
<reference evidence="4" key="1">
    <citation type="submission" date="2018-05" db="EMBL/GenBank/DDBJ databases">
        <title>Luteimonas pekinense sp. nov., isolated from human Meibomian gland secretions, Beijing, China.</title>
        <authorList>
            <person name="Wen T."/>
            <person name="Bai H."/>
            <person name="Lv H."/>
        </authorList>
    </citation>
    <scope>NUCLEOTIDE SEQUENCE [LARGE SCALE GENOMIC DNA]</scope>
    <source>
        <strain evidence="4">83-4</strain>
    </source>
</reference>
<keyword evidence="4" id="KW-1185">Reference proteome</keyword>
<gene>
    <name evidence="3" type="ORF">DCD74_11595</name>
</gene>
<protein>
    <submittedName>
        <fullName evidence="3">Uncharacterized protein</fullName>
    </submittedName>
</protein>
<dbReference type="KEGG" id="lue:DCD74_11595"/>